<dbReference type="EMBL" id="GANO01004464">
    <property type="protein sequence ID" value="JAB55407.1"/>
    <property type="molecule type" value="mRNA"/>
</dbReference>
<feature type="compositionally biased region" description="Basic and acidic residues" evidence="1">
    <location>
        <begin position="1"/>
        <end position="12"/>
    </location>
</feature>
<protein>
    <submittedName>
        <fullName evidence="3">Putative conserved plasma membrane protein</fullName>
    </submittedName>
</protein>
<keyword evidence="2" id="KW-0472">Membrane</keyword>
<feature type="non-terminal residue" evidence="3">
    <location>
        <position position="1"/>
    </location>
</feature>
<keyword evidence="2" id="KW-1133">Transmembrane helix</keyword>
<feature type="region of interest" description="Disordered" evidence="1">
    <location>
        <begin position="1"/>
        <end position="26"/>
    </location>
</feature>
<feature type="transmembrane region" description="Helical" evidence="2">
    <location>
        <begin position="179"/>
        <end position="202"/>
    </location>
</feature>
<feature type="transmembrane region" description="Helical" evidence="2">
    <location>
        <begin position="123"/>
        <end position="141"/>
    </location>
</feature>
<feature type="transmembrane region" description="Helical" evidence="2">
    <location>
        <begin position="147"/>
        <end position="167"/>
    </location>
</feature>
<organism evidence="3">
    <name type="scientific">Corethrella appendiculata</name>
    <dbReference type="NCBI Taxonomy" id="1370023"/>
    <lineage>
        <taxon>Eukaryota</taxon>
        <taxon>Metazoa</taxon>
        <taxon>Ecdysozoa</taxon>
        <taxon>Arthropoda</taxon>
        <taxon>Hexapoda</taxon>
        <taxon>Insecta</taxon>
        <taxon>Pterygota</taxon>
        <taxon>Neoptera</taxon>
        <taxon>Endopterygota</taxon>
        <taxon>Diptera</taxon>
        <taxon>Nematocera</taxon>
        <taxon>Culicoidea</taxon>
        <taxon>Chaoboridae</taxon>
        <taxon>Corethrella</taxon>
    </lineage>
</organism>
<evidence type="ECO:0000256" key="1">
    <source>
        <dbReference type="SAM" id="MobiDB-lite"/>
    </source>
</evidence>
<evidence type="ECO:0000313" key="3">
    <source>
        <dbReference type="EMBL" id="JAB55407.1"/>
    </source>
</evidence>
<evidence type="ECO:0000256" key="2">
    <source>
        <dbReference type="SAM" id="Phobius"/>
    </source>
</evidence>
<accession>U5EQ09</accession>
<reference evidence="3" key="1">
    <citation type="journal article" date="2014" name="Insect Biochem. Mol. Biol.">
        <title>An insight into the sialome of the frog biting fly, Corethrella appendiculata.</title>
        <authorList>
            <person name="Ribeiro J.M.C."/>
            <person name="Chagas A.C."/>
            <person name="Pham V.M."/>
            <person name="Lounibos L.P."/>
            <person name="Calvo E."/>
        </authorList>
    </citation>
    <scope>NUCLEOTIDE SEQUENCE</scope>
    <source>
        <tissue evidence="3">Salivary glands</tissue>
    </source>
</reference>
<feature type="transmembrane region" description="Helical" evidence="2">
    <location>
        <begin position="208"/>
        <end position="227"/>
    </location>
</feature>
<dbReference type="AlphaFoldDB" id="U5EQ09"/>
<proteinExistence type="evidence at transcript level"/>
<name>U5EQ09_9DIPT</name>
<keyword evidence="2" id="KW-0812">Transmembrane</keyword>
<sequence>SEPGVDKLASRREARRKRILENSNSRLTKITGREHNESTEIPQSDIIYPDPEIELEEFEPMSTATLPNDMNFQNADIFQLLNTLKQSRTSPSNFAGNNNIGSQQNTQTETNETIVNSKLVNILNTKIHIIILAIIVYLLFATQNTQLIGGNVFILLLSWELGEAYFLKTYQTRNNLIEIVLLLGGITPKYSLILIKVLSTINKILKDVAIFIFFFVCTHVLWSVFVLEIELKYVLNYDQLNST</sequence>